<dbReference type="CDD" id="cd14332">
    <property type="entry name" value="UBA_RuvA_C"/>
    <property type="match status" value="1"/>
</dbReference>
<accession>D1C4E7</accession>
<evidence type="ECO:0000256" key="1">
    <source>
        <dbReference type="ARBA" id="ARBA00022490"/>
    </source>
</evidence>
<dbReference type="InterPro" id="IPR036267">
    <property type="entry name" value="RuvA_C_sf"/>
</dbReference>
<dbReference type="NCBIfam" id="TIGR00084">
    <property type="entry name" value="ruvA"/>
    <property type="match status" value="1"/>
</dbReference>
<dbReference type="Pfam" id="PF07499">
    <property type="entry name" value="RuvA_C"/>
    <property type="match status" value="1"/>
</dbReference>
<dbReference type="RefSeq" id="WP_012872161.1">
    <property type="nucleotide sequence ID" value="NC_013523.1"/>
</dbReference>
<evidence type="ECO:0000256" key="4">
    <source>
        <dbReference type="ARBA" id="ARBA00023172"/>
    </source>
</evidence>
<keyword evidence="3 6" id="KW-0238">DNA-binding</keyword>
<evidence type="ECO:0000256" key="3">
    <source>
        <dbReference type="ARBA" id="ARBA00023125"/>
    </source>
</evidence>
<dbReference type="Pfam" id="PF01330">
    <property type="entry name" value="RuvA_N"/>
    <property type="match status" value="1"/>
</dbReference>
<comment type="function">
    <text evidence="6">The RuvA-RuvB-RuvC complex processes Holliday junction (HJ) DNA during genetic recombination and DNA repair, while the RuvA-RuvB complex plays an important role in the rescue of blocked DNA replication forks via replication fork reversal (RFR). RuvA specifically binds to HJ cruciform DNA, conferring on it an open structure. The RuvB hexamer acts as an ATP-dependent pump, pulling dsDNA into and through the RuvAB complex. HJ branch migration allows RuvC to scan DNA until it finds its consensus sequence, where it cleaves and resolves the cruciform DNA.</text>
</comment>
<reference evidence="9" key="1">
    <citation type="submission" date="2009-11" db="EMBL/GenBank/DDBJ databases">
        <title>The complete chromosome 1 of Sphaerobacter thermophilus DSM 20745.</title>
        <authorList>
            <person name="Lucas S."/>
            <person name="Copeland A."/>
            <person name="Lapidus A."/>
            <person name="Glavina del Rio T."/>
            <person name="Dalin E."/>
            <person name="Tice H."/>
            <person name="Bruce D."/>
            <person name="Goodwin L."/>
            <person name="Pitluck S."/>
            <person name="Kyrpides N."/>
            <person name="Mavromatis K."/>
            <person name="Ivanova N."/>
            <person name="Mikhailova N."/>
            <person name="LaButti K.M."/>
            <person name="Clum A."/>
            <person name="Sun H.I."/>
            <person name="Brettin T."/>
            <person name="Detter J.C."/>
            <person name="Han C."/>
            <person name="Larimer F."/>
            <person name="Land M."/>
            <person name="Hauser L."/>
            <person name="Markowitz V."/>
            <person name="Cheng J.F."/>
            <person name="Hugenholtz P."/>
            <person name="Woyke T."/>
            <person name="Wu D."/>
            <person name="Steenblock K."/>
            <person name="Schneider S."/>
            <person name="Pukall R."/>
            <person name="Goeker M."/>
            <person name="Klenk H.P."/>
            <person name="Eisen J.A."/>
        </authorList>
    </citation>
    <scope>NUCLEOTIDE SEQUENCE [LARGE SCALE GENOMIC DNA]</scope>
    <source>
        <strain evidence="9">ATCC 49802 / DSM 20745 / S 6022</strain>
    </source>
</reference>
<evidence type="ECO:0000256" key="2">
    <source>
        <dbReference type="ARBA" id="ARBA00022763"/>
    </source>
</evidence>
<feature type="region of interest" description="Domain I" evidence="6">
    <location>
        <begin position="1"/>
        <end position="64"/>
    </location>
</feature>
<feature type="domain" description="Helix-hairpin-helix DNA-binding motif class 1" evidence="7">
    <location>
        <begin position="73"/>
        <end position="92"/>
    </location>
</feature>
<keyword evidence="4 6" id="KW-0233">DNA recombination</keyword>
<dbReference type="Gene3D" id="1.10.150.20">
    <property type="entry name" value="5' to 3' exonuclease, C-terminal subdomain"/>
    <property type="match status" value="1"/>
</dbReference>
<reference evidence="8 9" key="2">
    <citation type="journal article" date="2010" name="Stand. Genomic Sci.">
        <title>Complete genome sequence of Desulfohalobium retbaense type strain (HR(100)).</title>
        <authorList>
            <person name="Spring S."/>
            <person name="Nolan M."/>
            <person name="Lapidus A."/>
            <person name="Glavina Del Rio T."/>
            <person name="Copeland A."/>
            <person name="Tice H."/>
            <person name="Cheng J.F."/>
            <person name="Lucas S."/>
            <person name="Land M."/>
            <person name="Chen F."/>
            <person name="Bruce D."/>
            <person name="Goodwin L."/>
            <person name="Pitluck S."/>
            <person name="Ivanova N."/>
            <person name="Mavromatis K."/>
            <person name="Mikhailova N."/>
            <person name="Pati A."/>
            <person name="Chen A."/>
            <person name="Palaniappan K."/>
            <person name="Hauser L."/>
            <person name="Chang Y.J."/>
            <person name="Jeffries C.D."/>
            <person name="Munk C."/>
            <person name="Kiss H."/>
            <person name="Chain P."/>
            <person name="Han C."/>
            <person name="Brettin T."/>
            <person name="Detter J.C."/>
            <person name="Schuler E."/>
            <person name="Goker M."/>
            <person name="Rohde M."/>
            <person name="Bristow J."/>
            <person name="Eisen J.A."/>
            <person name="Markowitz V."/>
            <person name="Hugenholtz P."/>
            <person name="Kyrpides N.C."/>
            <person name="Klenk H.P."/>
        </authorList>
    </citation>
    <scope>NUCLEOTIDE SEQUENCE [LARGE SCALE GENOMIC DNA]</scope>
    <source>
        <strain evidence="9">ATCC 49802 / DSM 20745 / S 6022</strain>
    </source>
</reference>
<keyword evidence="8" id="KW-0347">Helicase</keyword>
<dbReference type="InParanoid" id="D1C4E7"/>
<comment type="subcellular location">
    <subcellularLocation>
        <location evidence="6">Cytoplasm</location>
    </subcellularLocation>
</comment>
<comment type="subunit">
    <text evidence="6">Homotetramer. Forms an RuvA(8)-RuvB(12)-Holliday junction (HJ) complex. HJ DNA is sandwiched between 2 RuvA tetramers; dsDNA enters through RuvA and exits via RuvB. An RuvB hexamer assembles on each DNA strand where it exits the tetramer. Each RuvB hexamer is contacted by two RuvA subunits (via domain III) on 2 adjacent RuvB subunits; this complex drives branch migration. In the full resolvosome a probable DNA-RuvA(4)-RuvB(12)-RuvC(2) complex forms which resolves the HJ.</text>
</comment>
<name>D1C4E7_SPHTD</name>
<keyword evidence="5 6" id="KW-0234">DNA repair</keyword>
<evidence type="ECO:0000313" key="9">
    <source>
        <dbReference type="Proteomes" id="UP000002027"/>
    </source>
</evidence>
<comment type="similarity">
    <text evidence="6">Belongs to the RuvA family.</text>
</comment>
<dbReference type="SUPFAM" id="SSF46929">
    <property type="entry name" value="DNA helicase RuvA subunit, C-terminal domain"/>
    <property type="match status" value="1"/>
</dbReference>
<gene>
    <name evidence="6" type="primary">ruvA</name>
    <name evidence="8" type="ordered locus">Sthe_1680</name>
</gene>
<dbReference type="Gene3D" id="2.40.50.140">
    <property type="entry name" value="Nucleic acid-binding proteins"/>
    <property type="match status" value="1"/>
</dbReference>
<dbReference type="KEGG" id="sti:Sthe_1680"/>
<keyword evidence="1 6" id="KW-0963">Cytoplasm</keyword>
<dbReference type="InterPro" id="IPR013849">
    <property type="entry name" value="DNA_helicase_Holl-junc_RuvA_I"/>
</dbReference>
<dbReference type="InterPro" id="IPR000085">
    <property type="entry name" value="RuvA"/>
</dbReference>
<dbReference type="OrthoDB" id="5293449at2"/>
<keyword evidence="2 6" id="KW-0227">DNA damage</keyword>
<keyword evidence="9" id="KW-1185">Reference proteome</keyword>
<dbReference type="SMART" id="SM00278">
    <property type="entry name" value="HhH1"/>
    <property type="match status" value="2"/>
</dbReference>
<dbReference type="InterPro" id="IPR012340">
    <property type="entry name" value="NA-bd_OB-fold"/>
</dbReference>
<dbReference type="EMBL" id="CP001823">
    <property type="protein sequence ID" value="ACZ39114.1"/>
    <property type="molecule type" value="Genomic_DNA"/>
</dbReference>
<dbReference type="InterPro" id="IPR011114">
    <property type="entry name" value="RuvA_C"/>
</dbReference>
<dbReference type="InterPro" id="IPR010994">
    <property type="entry name" value="RuvA_2-like"/>
</dbReference>
<dbReference type="SUPFAM" id="SSF47781">
    <property type="entry name" value="RuvA domain 2-like"/>
    <property type="match status" value="1"/>
</dbReference>
<dbReference type="FunCoup" id="D1C4E7">
    <property type="interactions" value="374"/>
</dbReference>
<dbReference type="Pfam" id="PF14520">
    <property type="entry name" value="HHH_5"/>
    <property type="match status" value="1"/>
</dbReference>
<evidence type="ECO:0000256" key="5">
    <source>
        <dbReference type="ARBA" id="ARBA00023204"/>
    </source>
</evidence>
<dbReference type="STRING" id="479434.Sthe_1680"/>
<evidence type="ECO:0000259" key="7">
    <source>
        <dbReference type="SMART" id="SM00278"/>
    </source>
</evidence>
<dbReference type="GO" id="GO:0006310">
    <property type="term" value="P:DNA recombination"/>
    <property type="evidence" value="ECO:0007669"/>
    <property type="project" value="UniProtKB-UniRule"/>
</dbReference>
<dbReference type="HOGENOM" id="CLU_087936_0_0_0"/>
<dbReference type="Gene3D" id="1.10.8.10">
    <property type="entry name" value="DNA helicase RuvA subunit, C-terminal domain"/>
    <property type="match status" value="1"/>
</dbReference>
<comment type="domain">
    <text evidence="6">Has three domains with a flexible linker between the domains II and III and assumes an 'L' shape. Domain III is highly mobile and contacts RuvB.</text>
</comment>
<dbReference type="GO" id="GO:0006281">
    <property type="term" value="P:DNA repair"/>
    <property type="evidence" value="ECO:0007669"/>
    <property type="project" value="UniProtKB-UniRule"/>
</dbReference>
<comment type="caution">
    <text evidence="6">Lacks conserved residue(s) required for the propagation of feature annotation.</text>
</comment>
<keyword evidence="8" id="KW-0378">Hydrolase</keyword>
<dbReference type="eggNOG" id="COG0632">
    <property type="taxonomic scope" value="Bacteria"/>
</dbReference>
<organism evidence="8 9">
    <name type="scientific">Sphaerobacter thermophilus (strain ATCC 49802 / DSM 20745 / KCCM 41009 / NCIMB 13125 / S 6022)</name>
    <dbReference type="NCBI Taxonomy" id="479434"/>
    <lineage>
        <taxon>Bacteria</taxon>
        <taxon>Pseudomonadati</taxon>
        <taxon>Thermomicrobiota</taxon>
        <taxon>Thermomicrobia</taxon>
        <taxon>Sphaerobacterales</taxon>
        <taxon>Sphaerobacterineae</taxon>
        <taxon>Sphaerobacteraceae</taxon>
        <taxon>Sphaerobacter</taxon>
    </lineage>
</organism>
<dbReference type="GO" id="GO:0048476">
    <property type="term" value="C:Holliday junction resolvase complex"/>
    <property type="evidence" value="ECO:0007669"/>
    <property type="project" value="UniProtKB-UniRule"/>
</dbReference>
<dbReference type="HAMAP" id="MF_00031">
    <property type="entry name" value="DNA_HJ_migration_RuvA"/>
    <property type="match status" value="1"/>
</dbReference>
<dbReference type="GO" id="GO:0009378">
    <property type="term" value="F:four-way junction helicase activity"/>
    <property type="evidence" value="ECO:0007669"/>
    <property type="project" value="InterPro"/>
</dbReference>
<feature type="domain" description="Helix-hairpin-helix DNA-binding motif class 1" evidence="7">
    <location>
        <begin position="108"/>
        <end position="127"/>
    </location>
</feature>
<sequence>MISGVRGPIHAKYPGIVLIDLHGLIIRVLTSQTTVDDLGEVGDHAELYTHLRVREDDITLYGFSTPEELQLFELLTSVTGVGPRVALNILSSARPEEVHRVIESEDIAALSRVPGIGKKTASRIILELRGKLPAPAGAQAPALAAADAEAMEALMALGYTAPEARDALARIERHEGQTVEERVYAALQTLARH</sequence>
<evidence type="ECO:0000313" key="8">
    <source>
        <dbReference type="EMBL" id="ACZ39114.1"/>
    </source>
</evidence>
<dbReference type="AlphaFoldDB" id="D1C4E7"/>
<dbReference type="GO" id="GO:0005737">
    <property type="term" value="C:cytoplasm"/>
    <property type="evidence" value="ECO:0007669"/>
    <property type="project" value="UniProtKB-SubCell"/>
</dbReference>
<protein>
    <recommendedName>
        <fullName evidence="6">Holliday junction branch migration complex subunit RuvA</fullName>
    </recommendedName>
</protein>
<evidence type="ECO:0000256" key="6">
    <source>
        <dbReference type="HAMAP-Rule" id="MF_00031"/>
    </source>
</evidence>
<dbReference type="GO" id="GO:0005524">
    <property type="term" value="F:ATP binding"/>
    <property type="evidence" value="ECO:0007669"/>
    <property type="project" value="InterPro"/>
</dbReference>
<keyword evidence="8" id="KW-0547">Nucleotide-binding</keyword>
<keyword evidence="8" id="KW-0067">ATP-binding</keyword>
<dbReference type="SUPFAM" id="SSF50249">
    <property type="entry name" value="Nucleic acid-binding proteins"/>
    <property type="match status" value="1"/>
</dbReference>
<dbReference type="InterPro" id="IPR003583">
    <property type="entry name" value="Hlx-hairpin-Hlx_DNA-bd_motif"/>
</dbReference>
<dbReference type="GO" id="GO:0009379">
    <property type="term" value="C:Holliday junction helicase complex"/>
    <property type="evidence" value="ECO:0007669"/>
    <property type="project" value="InterPro"/>
</dbReference>
<proteinExistence type="inferred from homology"/>
<feature type="region of interest" description="Domain III" evidence="6">
    <location>
        <begin position="149"/>
        <end position="193"/>
    </location>
</feature>
<dbReference type="Proteomes" id="UP000002027">
    <property type="component" value="Chromosome 1"/>
</dbReference>
<dbReference type="GO" id="GO:0000400">
    <property type="term" value="F:four-way junction DNA binding"/>
    <property type="evidence" value="ECO:0007669"/>
    <property type="project" value="UniProtKB-UniRule"/>
</dbReference>